<dbReference type="Gene3D" id="1.10.8.1310">
    <property type="match status" value="1"/>
</dbReference>
<evidence type="ECO:0000313" key="5">
    <source>
        <dbReference type="Proteomes" id="UP001162640"/>
    </source>
</evidence>
<dbReference type="InterPro" id="IPR035969">
    <property type="entry name" value="Rab-GAP_TBC_sf"/>
</dbReference>
<dbReference type="Gene3D" id="1.10.472.80">
    <property type="entry name" value="Ypt/Rab-GAP domain of gyp1p, domain 3"/>
    <property type="match status" value="1"/>
</dbReference>
<evidence type="ECO:0000256" key="2">
    <source>
        <dbReference type="SAM" id="MobiDB-lite"/>
    </source>
</evidence>
<accession>A0A9W7AVB5</accession>
<proteinExistence type="predicted"/>
<dbReference type="AlphaFoldDB" id="A0A9W7AVB5"/>
<dbReference type="PROSITE" id="PS50086">
    <property type="entry name" value="TBC_RABGAP"/>
    <property type="match status" value="1"/>
</dbReference>
<dbReference type="InterPro" id="IPR045913">
    <property type="entry name" value="TBC20/Gyp8-like"/>
</dbReference>
<dbReference type="GO" id="GO:0005096">
    <property type="term" value="F:GTPase activator activity"/>
    <property type="evidence" value="ECO:0007669"/>
    <property type="project" value="UniProtKB-KW"/>
</dbReference>
<comment type="caution">
    <text evidence="4">The sequence shown here is derived from an EMBL/GenBank/DDBJ whole genome shotgun (WGS) entry which is preliminary data.</text>
</comment>
<sequence length="500" mass="56097">MSTSSTSKRHEILKCLRSSSSVSLWRLRELALTKGGLLDSNLRKLAWPKLLGVRRLDYEGIEEDWVNFYGLYNSEIQRFGEEKGVKSFYTKTSYPLSESTISQIKRDVTRSLWHFRTSQSGEEKKDTPSNRKKQDQKTRKKQTIVGGIILDVLSSNPSLHYYQGFHDIVSIFLITLQNPELTGACLGRVTGRHLGDAMGRDFGGLIEGMMFCVMPLIEVRIHSKSRNIVRTTFLTFVRNKVVDKKIAEFIRRSEVEPFFLLSWLITWFSHDIKNLETASRLVDAFISSHQLLPIYVSVALIKSRRDVILNTECEFAMVHGRLSGIPGEVGEEEWDDILIEAVRVMKRVPPSGLSKIAGGYARKYERGKEKRPITKILGEGGWKEVGLLKPPPEWVVTSELPADWFLLKERNTGVKRGRSKGARKRGKVKLEIEEDGGKLRRGGFNKGDLARSASGLSGDKGGGDWVGGFLKGGGLIVGLIAVGWAIYYQQIEMIGGGGGF</sequence>
<keyword evidence="1" id="KW-0343">GTPase activation</keyword>
<feature type="region of interest" description="Disordered" evidence="2">
    <location>
        <begin position="118"/>
        <end position="140"/>
    </location>
</feature>
<name>A0A9W7AVB5_9STRA</name>
<protein>
    <recommendedName>
        <fullName evidence="3">Rab-GAP TBC domain-containing protein</fullName>
    </recommendedName>
</protein>
<dbReference type="InterPro" id="IPR000195">
    <property type="entry name" value="Rab-GAP-TBC_dom"/>
</dbReference>
<dbReference type="GO" id="GO:0005789">
    <property type="term" value="C:endoplasmic reticulum membrane"/>
    <property type="evidence" value="ECO:0007669"/>
    <property type="project" value="TreeGrafter"/>
</dbReference>
<dbReference type="SUPFAM" id="SSF47923">
    <property type="entry name" value="Ypt/Rab-GAP domain of gyp1p"/>
    <property type="match status" value="2"/>
</dbReference>
<reference evidence="5" key="1">
    <citation type="journal article" date="2023" name="Commun. Biol.">
        <title>Genome analysis of Parmales, the sister group of diatoms, reveals the evolutionary specialization of diatoms from phago-mixotrophs to photoautotrophs.</title>
        <authorList>
            <person name="Ban H."/>
            <person name="Sato S."/>
            <person name="Yoshikawa S."/>
            <person name="Yamada K."/>
            <person name="Nakamura Y."/>
            <person name="Ichinomiya M."/>
            <person name="Sato N."/>
            <person name="Blanc-Mathieu R."/>
            <person name="Endo H."/>
            <person name="Kuwata A."/>
            <person name="Ogata H."/>
        </authorList>
    </citation>
    <scope>NUCLEOTIDE SEQUENCE [LARGE SCALE GENOMIC DNA]</scope>
</reference>
<dbReference type="EMBL" id="BLQM01000231">
    <property type="protein sequence ID" value="GMH77266.1"/>
    <property type="molecule type" value="Genomic_DNA"/>
</dbReference>
<dbReference type="SMART" id="SM00164">
    <property type="entry name" value="TBC"/>
    <property type="match status" value="1"/>
</dbReference>
<evidence type="ECO:0000256" key="1">
    <source>
        <dbReference type="ARBA" id="ARBA00022468"/>
    </source>
</evidence>
<dbReference type="PANTHER" id="PTHR20913">
    <property type="entry name" value="TBC1 DOMAIN FAMILY MEMBER 20/GTPASE"/>
    <property type="match status" value="1"/>
</dbReference>
<dbReference type="PANTHER" id="PTHR20913:SF7">
    <property type="entry name" value="RE60063P"/>
    <property type="match status" value="1"/>
</dbReference>
<gene>
    <name evidence="4" type="ORF">TL16_g07352</name>
</gene>
<dbReference type="Pfam" id="PF00566">
    <property type="entry name" value="RabGAP-TBC"/>
    <property type="match status" value="1"/>
</dbReference>
<evidence type="ECO:0000313" key="4">
    <source>
        <dbReference type="EMBL" id="GMH77266.1"/>
    </source>
</evidence>
<feature type="domain" description="Rab-GAP TBC" evidence="3">
    <location>
        <begin position="37"/>
        <end position="289"/>
    </location>
</feature>
<dbReference type="Proteomes" id="UP001162640">
    <property type="component" value="Unassembled WGS sequence"/>
</dbReference>
<feature type="compositionally biased region" description="Basic and acidic residues" evidence="2">
    <location>
        <begin position="121"/>
        <end position="137"/>
    </location>
</feature>
<evidence type="ECO:0000259" key="3">
    <source>
        <dbReference type="PROSITE" id="PS50086"/>
    </source>
</evidence>
<organism evidence="4 5">
    <name type="scientific">Triparma laevis f. inornata</name>
    <dbReference type="NCBI Taxonomy" id="1714386"/>
    <lineage>
        <taxon>Eukaryota</taxon>
        <taxon>Sar</taxon>
        <taxon>Stramenopiles</taxon>
        <taxon>Ochrophyta</taxon>
        <taxon>Bolidophyceae</taxon>
        <taxon>Parmales</taxon>
        <taxon>Triparmaceae</taxon>
        <taxon>Triparma</taxon>
    </lineage>
</organism>
<dbReference type="GO" id="GO:0006888">
    <property type="term" value="P:endoplasmic reticulum to Golgi vesicle-mediated transport"/>
    <property type="evidence" value="ECO:0007669"/>
    <property type="project" value="TreeGrafter"/>
</dbReference>